<gene>
    <name evidence="1" type="ORF">DSO57_1010991</name>
</gene>
<dbReference type="EMBL" id="QTSX02000037">
    <property type="protein sequence ID" value="KAJ9089621.1"/>
    <property type="molecule type" value="Genomic_DNA"/>
</dbReference>
<evidence type="ECO:0000313" key="2">
    <source>
        <dbReference type="Proteomes" id="UP001165960"/>
    </source>
</evidence>
<accession>A0ACC2UT06</accession>
<proteinExistence type="predicted"/>
<comment type="caution">
    <text evidence="1">The sequence shown here is derived from an EMBL/GenBank/DDBJ whole genome shotgun (WGS) entry which is preliminary data.</text>
</comment>
<organism evidence="1 2">
    <name type="scientific">Entomophthora muscae</name>
    <dbReference type="NCBI Taxonomy" id="34485"/>
    <lineage>
        <taxon>Eukaryota</taxon>
        <taxon>Fungi</taxon>
        <taxon>Fungi incertae sedis</taxon>
        <taxon>Zoopagomycota</taxon>
        <taxon>Entomophthoromycotina</taxon>
        <taxon>Entomophthoromycetes</taxon>
        <taxon>Entomophthorales</taxon>
        <taxon>Entomophthoraceae</taxon>
        <taxon>Entomophthora</taxon>
    </lineage>
</organism>
<keyword evidence="2" id="KW-1185">Reference proteome</keyword>
<dbReference type="Proteomes" id="UP001165960">
    <property type="component" value="Unassembled WGS sequence"/>
</dbReference>
<evidence type="ECO:0000313" key="1">
    <source>
        <dbReference type="EMBL" id="KAJ9089621.1"/>
    </source>
</evidence>
<sequence>MFFCQFTLLVLACFPWCLLANSLARTHPIRHYEYLHPVVRILKGSKNTLEQDSHFQLTVNAFNTTMHLSLAPNPHILHPTFAAENKHLLVYSGLVYDDKSTLVAGLPDSDLSQKNELGTATFLVHKFKGGLVFDGVLTFEDITYTIKPIPNSSVYYLPQIPSARLRRRQDKEATSIIYRSHEHPLTKEGVRGPSRTRVKRSSLNFLRRRDDTCEAGVDSIYMAVAADCSYVEHYGSVDEAKTEIISDWLKVSDVYYKSFGVKLGIFDIYAPHESCLNEAYKDMKWNGPCNISHSLTARLDTFAKWALESHLPNALWHLRTNCSTTGNIGFAYKPTDCSSVKAFPDGTFGNMAVAVSSVYKESWKLIAHEIGHNFNATHDCGAKTTSQSNCCKCDNCNTGHLMSAESSDRSAEFSKCSERQICKGITKLGNCFKPDPSPPFITLNQCGNGIKEAGEECDCGDDKVCIESGCCNTETCTFNEGSECVDGKDKCCQSCRLKPAGEVCRQSRGECDIEEKCDGTRATCPKDLFQPNGMSCSNNNFCGNGQCTSRDLQCRAFSGFHHTVSTDKACDKVENLCSIHCAISPTKCILFPGSFIDGTKCGYNLFCKSGSCEGGWMDKAADRILRNLTAAILIGAGFGIFLIALIYCIIRRVFRKAPAEDVTSFPAAPPIHSPSDGFPVLRPRPSLRTAPNQFRPDSSTPLVTQEDEDEYF</sequence>
<name>A0ACC2UT06_9FUNG</name>
<protein>
    <submittedName>
        <fullName evidence="1">Uncharacterized protein</fullName>
    </submittedName>
</protein>
<reference evidence="1" key="1">
    <citation type="submission" date="2022-04" db="EMBL/GenBank/DDBJ databases">
        <title>Genome of the entomopathogenic fungus Entomophthora muscae.</title>
        <authorList>
            <person name="Elya C."/>
            <person name="Lovett B.R."/>
            <person name="Lee E."/>
            <person name="Macias A.M."/>
            <person name="Hajek A.E."/>
            <person name="De Bivort B.L."/>
            <person name="Kasson M.T."/>
            <person name="De Fine Licht H.H."/>
            <person name="Stajich J.E."/>
        </authorList>
    </citation>
    <scope>NUCLEOTIDE SEQUENCE</scope>
    <source>
        <strain evidence="1">Berkeley</strain>
    </source>
</reference>